<organism evidence="2 3">
    <name type="scientific">Phytoactinopolyspora mesophila</name>
    <dbReference type="NCBI Taxonomy" id="2650750"/>
    <lineage>
        <taxon>Bacteria</taxon>
        <taxon>Bacillati</taxon>
        <taxon>Actinomycetota</taxon>
        <taxon>Actinomycetes</taxon>
        <taxon>Jiangellales</taxon>
        <taxon>Jiangellaceae</taxon>
        <taxon>Phytoactinopolyspora</taxon>
    </lineage>
</organism>
<keyword evidence="3" id="KW-1185">Reference proteome</keyword>
<evidence type="ECO:0000256" key="1">
    <source>
        <dbReference type="SAM" id="Phobius"/>
    </source>
</evidence>
<name>A0A7K3M6X4_9ACTN</name>
<accession>A0A7K3M6X4</accession>
<evidence type="ECO:0000313" key="3">
    <source>
        <dbReference type="Proteomes" id="UP000460435"/>
    </source>
</evidence>
<feature type="transmembrane region" description="Helical" evidence="1">
    <location>
        <begin position="77"/>
        <end position="96"/>
    </location>
</feature>
<feature type="transmembrane region" description="Helical" evidence="1">
    <location>
        <begin position="247"/>
        <end position="265"/>
    </location>
</feature>
<evidence type="ECO:0008006" key="4">
    <source>
        <dbReference type="Google" id="ProtNLM"/>
    </source>
</evidence>
<protein>
    <recommendedName>
        <fullName evidence="4">DUF2029 domain-containing protein</fullName>
    </recommendedName>
</protein>
<keyword evidence="1" id="KW-1133">Transmembrane helix</keyword>
<feature type="transmembrane region" description="Helical" evidence="1">
    <location>
        <begin position="108"/>
        <end position="126"/>
    </location>
</feature>
<feature type="transmembrane region" description="Helical" evidence="1">
    <location>
        <begin position="385"/>
        <end position="404"/>
    </location>
</feature>
<proteinExistence type="predicted"/>
<feature type="transmembrane region" description="Helical" evidence="1">
    <location>
        <begin position="195"/>
        <end position="217"/>
    </location>
</feature>
<keyword evidence="1" id="KW-0472">Membrane</keyword>
<keyword evidence="1" id="KW-0812">Transmembrane</keyword>
<dbReference type="RefSeq" id="WP_162450839.1">
    <property type="nucleotide sequence ID" value="NZ_WLZY01000004.1"/>
</dbReference>
<feature type="transmembrane region" description="Helical" evidence="1">
    <location>
        <begin position="33"/>
        <end position="57"/>
    </location>
</feature>
<comment type="caution">
    <text evidence="2">The sequence shown here is derived from an EMBL/GenBank/DDBJ whole genome shotgun (WGS) entry which is preliminary data.</text>
</comment>
<feature type="transmembrane region" description="Helical" evidence="1">
    <location>
        <begin position="309"/>
        <end position="334"/>
    </location>
</feature>
<dbReference type="Proteomes" id="UP000460435">
    <property type="component" value="Unassembled WGS sequence"/>
</dbReference>
<reference evidence="2 3" key="1">
    <citation type="submission" date="2019-11" db="EMBL/GenBank/DDBJ databases">
        <authorList>
            <person name="Li X.-J."/>
            <person name="Feng X.-M."/>
        </authorList>
    </citation>
    <scope>NUCLEOTIDE SEQUENCE [LARGE SCALE GENOMIC DNA]</scope>
    <source>
        <strain evidence="2 3">XMNu-373</strain>
    </source>
</reference>
<gene>
    <name evidence="2" type="ORF">F7O44_13850</name>
</gene>
<dbReference type="AlphaFoldDB" id="A0A7K3M6X4"/>
<sequence length="478" mass="50738">MNESARRIEAPDSERTHQPDGSGFGVCFRPTRLTLLVLVAWVVLLVGVRLLGLHVVATRDADLKLRAIPLYGDWQWGISWWLLAPIVAGSVFIAVLPPLVQRWSWRGVLAATAAAGVVFSLALALAETHPTVWSDIHHTYAGHIGFIDDAGGVEPFLREYAESQLIPAYPVHLRSHPPGLLLFFWWAAEAGVSGVVFQNVVAMAGAAAMIVAALAILRDVASERTARAAAPFLVVVPAAVWQTNADIIFAGAGLAAVACLILATGRSGRETVAFTVAGGLLAGIALMLSFGIALLAIPVVVIAVWRKRWWVLVGGGALAAVVVALPLVWGYWWVEGLGATRVRYFDGVASARGYWYFLIANPAVYALALGPAIVVALSRLRDRRVWLVVGAGLAVVAMANLSGLSSGETERIWQPFMPLVLLAGCALDRTSGASCGSSAGGPALQDAADRRALGEVRGWLTLQLVVTVALVAALRVPW</sequence>
<evidence type="ECO:0000313" key="2">
    <source>
        <dbReference type="EMBL" id="NDL58158.1"/>
    </source>
</evidence>
<feature type="transmembrane region" description="Helical" evidence="1">
    <location>
        <begin position="354"/>
        <end position="378"/>
    </location>
</feature>
<feature type="transmembrane region" description="Helical" evidence="1">
    <location>
        <begin position="271"/>
        <end position="297"/>
    </location>
</feature>
<dbReference type="EMBL" id="WLZY01000004">
    <property type="protein sequence ID" value="NDL58158.1"/>
    <property type="molecule type" value="Genomic_DNA"/>
</dbReference>